<dbReference type="AlphaFoldDB" id="A0A517ZEV4"/>
<evidence type="ECO:0000313" key="3">
    <source>
        <dbReference type="Proteomes" id="UP000320496"/>
    </source>
</evidence>
<feature type="transmembrane region" description="Helical" evidence="1">
    <location>
        <begin position="234"/>
        <end position="254"/>
    </location>
</feature>
<dbReference type="RefSeq" id="WP_145372195.1">
    <property type="nucleotide sequence ID" value="NZ_CP036275.1"/>
</dbReference>
<dbReference type="KEGG" id="mri:Mal4_53220"/>
<dbReference type="Proteomes" id="UP000320496">
    <property type="component" value="Chromosome"/>
</dbReference>
<organism evidence="2 3">
    <name type="scientific">Maioricimonas rarisocia</name>
    <dbReference type="NCBI Taxonomy" id="2528026"/>
    <lineage>
        <taxon>Bacteria</taxon>
        <taxon>Pseudomonadati</taxon>
        <taxon>Planctomycetota</taxon>
        <taxon>Planctomycetia</taxon>
        <taxon>Planctomycetales</taxon>
        <taxon>Planctomycetaceae</taxon>
        <taxon>Maioricimonas</taxon>
    </lineage>
</organism>
<keyword evidence="1" id="KW-1133">Transmembrane helix</keyword>
<feature type="transmembrane region" description="Helical" evidence="1">
    <location>
        <begin position="167"/>
        <end position="191"/>
    </location>
</feature>
<feature type="transmembrane region" description="Helical" evidence="1">
    <location>
        <begin position="16"/>
        <end position="34"/>
    </location>
</feature>
<name>A0A517ZEV4_9PLAN</name>
<evidence type="ECO:0000256" key="1">
    <source>
        <dbReference type="SAM" id="Phobius"/>
    </source>
</evidence>
<proteinExistence type="predicted"/>
<keyword evidence="1" id="KW-0812">Transmembrane</keyword>
<feature type="transmembrane region" description="Helical" evidence="1">
    <location>
        <begin position="266"/>
        <end position="285"/>
    </location>
</feature>
<keyword evidence="1" id="KW-0472">Membrane</keyword>
<sequence length="704" mass="76183">MGSSTKSQAARSPSRLSRFVGLIPGLLLAVALVQRPLDSVDLWWHLARGREVLAGTIFPSRELLTLETLADASWLGGAPFFFAWSLGGVVALGFVPLAAGIALMFFGRLPVSRADKRFALIALSPLILYTVRDDLQAIPRLFDVLGLILTAQLLASSQAASRRRVVATLLLFAAWSNLASGPVWGLLLLMLHCGTRAASGTILLAAVVGGMLNPRGPLAWQDSFVLLTASDSAFSAPETFTTTMAVFLLLWLSWAGWFHVQHRWRLQPLLVSVATFSIPLAAGLMCTRNVPLGGTWILIHLGLLAASPVRQESSRSTPAGRKSGSVDVWDVRLSRASWGMAVGITAVLLMLDCGLLPLAGGKRPGWGIASSIDYRLVDPVWRTSPNESLLTWTPDAGCAGMVAWIGENLQLVDHPQRARLGGRWATHAGVVADIAGDHRAEYRRADGSWGGWRAQLAEWNVSLMAIPAGSNLHEILSTTPWKSLDLDAPCIPYVSTNDLRFASLIVDVLRQQGFVEAGPWQPTLEIYDGHGWRIDLLQMLGLGIDPVPAVAQSRHFRALGLSMAAARALLPVAQTNHTTPVRREWLAVQKALAEQEEDTAGRVSPFRQAIVASATASNEPASSPLLTKVVEQYRQGRLQEALEQLTGSSAEEAYAAAMLRLELGDTITALARLEEVVANGNDRVLTILAQSWLQQIEPFAERSE</sequence>
<dbReference type="EMBL" id="CP036275">
    <property type="protein sequence ID" value="QDU40959.1"/>
    <property type="molecule type" value="Genomic_DNA"/>
</dbReference>
<accession>A0A517ZEV4</accession>
<reference evidence="2 3" key="1">
    <citation type="submission" date="2019-02" db="EMBL/GenBank/DDBJ databases">
        <title>Deep-cultivation of Planctomycetes and their phenomic and genomic characterization uncovers novel biology.</title>
        <authorList>
            <person name="Wiegand S."/>
            <person name="Jogler M."/>
            <person name="Boedeker C."/>
            <person name="Pinto D."/>
            <person name="Vollmers J."/>
            <person name="Rivas-Marin E."/>
            <person name="Kohn T."/>
            <person name="Peeters S.H."/>
            <person name="Heuer A."/>
            <person name="Rast P."/>
            <person name="Oberbeckmann S."/>
            <person name="Bunk B."/>
            <person name="Jeske O."/>
            <person name="Meyerdierks A."/>
            <person name="Storesund J.E."/>
            <person name="Kallscheuer N."/>
            <person name="Luecker S."/>
            <person name="Lage O.M."/>
            <person name="Pohl T."/>
            <person name="Merkel B.J."/>
            <person name="Hornburger P."/>
            <person name="Mueller R.-W."/>
            <person name="Bruemmer F."/>
            <person name="Labrenz M."/>
            <person name="Spormann A.M."/>
            <person name="Op den Camp H."/>
            <person name="Overmann J."/>
            <person name="Amann R."/>
            <person name="Jetten M.S.M."/>
            <person name="Mascher T."/>
            <person name="Medema M.H."/>
            <person name="Devos D.P."/>
            <person name="Kaster A.-K."/>
            <person name="Ovreas L."/>
            <person name="Rohde M."/>
            <person name="Galperin M.Y."/>
            <person name="Jogler C."/>
        </authorList>
    </citation>
    <scope>NUCLEOTIDE SEQUENCE [LARGE SCALE GENOMIC DNA]</scope>
    <source>
        <strain evidence="2 3">Mal4</strain>
    </source>
</reference>
<dbReference type="OrthoDB" id="209461at2"/>
<feature type="transmembrane region" description="Helical" evidence="1">
    <location>
        <begin position="81"/>
        <end position="107"/>
    </location>
</feature>
<protein>
    <submittedName>
        <fullName evidence="2">Uncharacterized protein</fullName>
    </submittedName>
</protein>
<evidence type="ECO:0000313" key="2">
    <source>
        <dbReference type="EMBL" id="QDU40959.1"/>
    </source>
</evidence>
<gene>
    <name evidence="2" type="ORF">Mal4_53220</name>
</gene>
<keyword evidence="3" id="KW-1185">Reference proteome</keyword>